<reference evidence="1" key="1">
    <citation type="submission" date="2020-04" db="EMBL/GenBank/DDBJ databases">
        <authorList>
            <person name="Alioto T."/>
            <person name="Alioto T."/>
            <person name="Gomez Garrido J."/>
        </authorList>
    </citation>
    <scope>NUCLEOTIDE SEQUENCE</scope>
    <source>
        <strain evidence="1">A484AB</strain>
    </source>
</reference>
<sequence length="134" mass="15683">MVTNTREKISDFGAIHTGISDHRLIFAIRKISVIKKQENIVEMRNMKNFNEENFVAELLKQHWEQLYFFAEDPNDIWNAKKDYYSSKIAGQKFNPKKAWKSINNLLGRQNKQTVVNEINLEGKNLQLSKILQGT</sequence>
<keyword evidence="2" id="KW-1185">Reference proteome</keyword>
<keyword evidence="1" id="KW-0176">Collagen</keyword>
<proteinExistence type="predicted"/>
<gene>
    <name evidence="1" type="ORF">PACLA_8A003622</name>
</gene>
<dbReference type="AlphaFoldDB" id="A0A7D9D8L0"/>
<accession>A0A7D9D8L0</accession>
<name>A0A7D9D8L0_PARCT</name>
<evidence type="ECO:0000313" key="2">
    <source>
        <dbReference type="Proteomes" id="UP001152795"/>
    </source>
</evidence>
<comment type="caution">
    <text evidence="1">The sequence shown here is derived from an EMBL/GenBank/DDBJ whole genome shotgun (WGS) entry which is preliminary data.</text>
</comment>
<organism evidence="1 2">
    <name type="scientific">Paramuricea clavata</name>
    <name type="common">Red gorgonian</name>
    <name type="synonym">Violescent sea-whip</name>
    <dbReference type="NCBI Taxonomy" id="317549"/>
    <lineage>
        <taxon>Eukaryota</taxon>
        <taxon>Metazoa</taxon>
        <taxon>Cnidaria</taxon>
        <taxon>Anthozoa</taxon>
        <taxon>Octocorallia</taxon>
        <taxon>Malacalcyonacea</taxon>
        <taxon>Plexauridae</taxon>
        <taxon>Paramuricea</taxon>
    </lineage>
</organism>
<dbReference type="EMBL" id="CACRXK020000136">
    <property type="protein sequence ID" value="CAB3978719.1"/>
    <property type="molecule type" value="Genomic_DNA"/>
</dbReference>
<evidence type="ECO:0000313" key="1">
    <source>
        <dbReference type="EMBL" id="CAB3978719.1"/>
    </source>
</evidence>
<dbReference type="GO" id="GO:0005581">
    <property type="term" value="C:collagen trimer"/>
    <property type="evidence" value="ECO:0007669"/>
    <property type="project" value="UniProtKB-KW"/>
</dbReference>
<dbReference type="Proteomes" id="UP001152795">
    <property type="component" value="Unassembled WGS sequence"/>
</dbReference>
<protein>
    <submittedName>
        <fullName evidence="1">Collagen alpha-2(I) chain</fullName>
    </submittedName>
</protein>